<dbReference type="InterPro" id="IPR018197">
    <property type="entry name" value="Glycerate_kinase_RE-like"/>
</dbReference>
<dbReference type="InterPro" id="IPR018193">
    <property type="entry name" value="Glyc_kinase_flavodox-like_fold"/>
</dbReference>
<dbReference type="AlphaFoldDB" id="A0A934VF66"/>
<dbReference type="NCBIfam" id="TIGR00045">
    <property type="entry name" value="glycerate kinase"/>
    <property type="match status" value="1"/>
</dbReference>
<dbReference type="GO" id="GO:0031388">
    <property type="term" value="P:organic acid phosphorylation"/>
    <property type="evidence" value="ECO:0007669"/>
    <property type="project" value="UniProtKB-UniRule"/>
</dbReference>
<name>A0A934VF66_9BACT</name>
<evidence type="ECO:0000256" key="3">
    <source>
        <dbReference type="ARBA" id="ARBA00022777"/>
    </source>
</evidence>
<evidence type="ECO:0000256" key="4">
    <source>
        <dbReference type="PIRNR" id="PIRNR006078"/>
    </source>
</evidence>
<keyword evidence="3 4" id="KW-0418">Kinase</keyword>
<comment type="caution">
    <text evidence="5">The sequence shown here is derived from an EMBL/GenBank/DDBJ whole genome shotgun (WGS) entry which is preliminary data.</text>
</comment>
<reference evidence="5" key="1">
    <citation type="submission" date="2021-01" db="EMBL/GenBank/DDBJ databases">
        <title>Modified the classification status of verrucomicrobia.</title>
        <authorList>
            <person name="Feng X."/>
        </authorList>
    </citation>
    <scope>NUCLEOTIDE SEQUENCE</scope>
    <source>
        <strain evidence="5">KCTC 22201</strain>
    </source>
</reference>
<organism evidence="5 6">
    <name type="scientific">Haloferula rosea</name>
    <dbReference type="NCBI Taxonomy" id="490093"/>
    <lineage>
        <taxon>Bacteria</taxon>
        <taxon>Pseudomonadati</taxon>
        <taxon>Verrucomicrobiota</taxon>
        <taxon>Verrucomicrobiia</taxon>
        <taxon>Verrucomicrobiales</taxon>
        <taxon>Verrucomicrobiaceae</taxon>
        <taxon>Haloferula</taxon>
    </lineage>
</organism>
<dbReference type="GO" id="GO:0008887">
    <property type="term" value="F:glycerate kinase activity"/>
    <property type="evidence" value="ECO:0007669"/>
    <property type="project" value="UniProtKB-UniRule"/>
</dbReference>
<dbReference type="PANTHER" id="PTHR21599:SF0">
    <property type="entry name" value="GLYCERATE KINASE"/>
    <property type="match status" value="1"/>
</dbReference>
<gene>
    <name evidence="5" type="ORF">JIN81_13540</name>
</gene>
<dbReference type="EMBL" id="JAENII010000010">
    <property type="protein sequence ID" value="MBK1828049.1"/>
    <property type="molecule type" value="Genomic_DNA"/>
</dbReference>
<comment type="similarity">
    <text evidence="1 4">Belongs to the glycerate kinase type-1 family.</text>
</comment>
<accession>A0A934VF66</accession>
<keyword evidence="6" id="KW-1185">Reference proteome</keyword>
<dbReference type="Proteomes" id="UP000658278">
    <property type="component" value="Unassembled WGS sequence"/>
</dbReference>
<sequence>MTRRILIAPDKFKGSLTAIEAANSIAEGVRRIDPLAEFDLCPIADGGEGFMEAVAKAMKADWVHCEAVDALGRPINSRYVLAGSSGERIAVLEMAETAGLWRLHPSEYNPLKATTRGVGMQMAHAILQHSVDRIILGLGGSATNDAGCGMASALGVRFLDHADRELGPIPSDLQNLANIDADSIIGLPAITAACDVDNPLLGPRGATSVFSAQKGADPPMKQNLERSITRLVEAGGASDIAACPGAGAAGGLGFGLMFFAGARLVSGFDLLADLLHLDSRIQAADHVITGEGSIDHQSLSGKGPVGLARMARKRHKPVTAFCGIADQAARDSGEFDGLHALTSSGLPLKQLIEQAAPLLIDLVANSDTLEP</sequence>
<protein>
    <submittedName>
        <fullName evidence="5">Glycerate kinase</fullName>
    </submittedName>
</protein>
<evidence type="ECO:0000313" key="5">
    <source>
        <dbReference type="EMBL" id="MBK1828049.1"/>
    </source>
</evidence>
<dbReference type="Gene3D" id="3.90.1510.10">
    <property type="entry name" value="Glycerate kinase, domain 2"/>
    <property type="match status" value="1"/>
</dbReference>
<dbReference type="PIRSF" id="PIRSF006078">
    <property type="entry name" value="GlxK"/>
    <property type="match status" value="1"/>
</dbReference>
<evidence type="ECO:0000313" key="6">
    <source>
        <dbReference type="Proteomes" id="UP000658278"/>
    </source>
</evidence>
<proteinExistence type="inferred from homology"/>
<dbReference type="PANTHER" id="PTHR21599">
    <property type="entry name" value="GLYCERATE KINASE"/>
    <property type="match status" value="1"/>
</dbReference>
<keyword evidence="2 4" id="KW-0808">Transferase</keyword>
<dbReference type="RefSeq" id="WP_200280668.1">
    <property type="nucleotide sequence ID" value="NZ_JAENII010000010.1"/>
</dbReference>
<dbReference type="Gene3D" id="3.40.50.10350">
    <property type="entry name" value="Glycerate kinase, domain 1"/>
    <property type="match status" value="1"/>
</dbReference>
<evidence type="ECO:0000256" key="2">
    <source>
        <dbReference type="ARBA" id="ARBA00022679"/>
    </source>
</evidence>
<dbReference type="Pfam" id="PF02595">
    <property type="entry name" value="Gly_kinase"/>
    <property type="match status" value="1"/>
</dbReference>
<dbReference type="SUPFAM" id="SSF110738">
    <property type="entry name" value="Glycerate kinase I"/>
    <property type="match status" value="1"/>
</dbReference>
<dbReference type="InterPro" id="IPR036129">
    <property type="entry name" value="Glycerate_kinase_sf"/>
</dbReference>
<dbReference type="InterPro" id="IPR004381">
    <property type="entry name" value="Glycerate_kinase"/>
</dbReference>
<evidence type="ECO:0000256" key="1">
    <source>
        <dbReference type="ARBA" id="ARBA00006284"/>
    </source>
</evidence>